<accession>A0AAE3ILZ5</accession>
<proteinExistence type="inferred from homology"/>
<feature type="domain" description="Serpin" evidence="2">
    <location>
        <begin position="52"/>
        <end position="410"/>
    </location>
</feature>
<name>A0AAE3ILZ5_9BACT</name>
<reference evidence="3" key="1">
    <citation type="submission" date="2022-10" db="EMBL/GenBank/DDBJ databases">
        <authorList>
            <person name="Kim H.S."/>
            <person name="Kim J.-S."/>
            <person name="Suh M.K."/>
            <person name="Eom M.K."/>
            <person name="Lee J.-S."/>
        </authorList>
    </citation>
    <scope>NUCLEOTIDE SEQUENCE</scope>
    <source>
        <strain evidence="3">LIP-5</strain>
    </source>
</reference>
<protein>
    <submittedName>
        <fullName evidence="3">Serpin family protein</fullName>
    </submittedName>
</protein>
<keyword evidence="4" id="KW-1185">Reference proteome</keyword>
<gene>
    <name evidence="3" type="ORF">OD355_02630</name>
</gene>
<dbReference type="InterPro" id="IPR042185">
    <property type="entry name" value="Serpin_sf_2"/>
</dbReference>
<comment type="similarity">
    <text evidence="1">Belongs to the serpin family.</text>
</comment>
<dbReference type="Gene3D" id="2.30.39.10">
    <property type="entry name" value="Alpha-1-antitrypsin, domain 1"/>
    <property type="match status" value="1"/>
</dbReference>
<dbReference type="InterPro" id="IPR023796">
    <property type="entry name" value="Serpin_dom"/>
</dbReference>
<dbReference type="PANTHER" id="PTHR11461:SF211">
    <property type="entry name" value="GH10112P-RELATED"/>
    <property type="match status" value="1"/>
</dbReference>
<dbReference type="PANTHER" id="PTHR11461">
    <property type="entry name" value="SERINE PROTEASE INHIBITOR, SERPIN"/>
    <property type="match status" value="1"/>
</dbReference>
<dbReference type="PROSITE" id="PS51257">
    <property type="entry name" value="PROKAR_LIPOPROTEIN"/>
    <property type="match status" value="1"/>
</dbReference>
<dbReference type="AlphaFoldDB" id="A0AAE3ILZ5"/>
<evidence type="ECO:0000259" key="2">
    <source>
        <dbReference type="SMART" id="SM00093"/>
    </source>
</evidence>
<dbReference type="InterPro" id="IPR042178">
    <property type="entry name" value="Serpin_sf_1"/>
</dbReference>
<evidence type="ECO:0000313" key="4">
    <source>
        <dbReference type="Proteomes" id="UP001209317"/>
    </source>
</evidence>
<dbReference type="CDD" id="cd19588">
    <property type="entry name" value="serpin_miropin-like"/>
    <property type="match status" value="1"/>
</dbReference>
<dbReference type="SUPFAM" id="SSF56574">
    <property type="entry name" value="Serpins"/>
    <property type="match status" value="1"/>
</dbReference>
<evidence type="ECO:0000256" key="1">
    <source>
        <dbReference type="RuleBase" id="RU000411"/>
    </source>
</evidence>
<dbReference type="Proteomes" id="UP001209317">
    <property type="component" value="Unassembled WGS sequence"/>
</dbReference>
<organism evidence="3 4">
    <name type="scientific">Haoranjiania flava</name>
    <dbReference type="NCBI Taxonomy" id="1856322"/>
    <lineage>
        <taxon>Bacteria</taxon>
        <taxon>Pseudomonadati</taxon>
        <taxon>Bacteroidota</taxon>
        <taxon>Chitinophagia</taxon>
        <taxon>Chitinophagales</taxon>
        <taxon>Chitinophagaceae</taxon>
        <taxon>Haoranjiania</taxon>
    </lineage>
</organism>
<dbReference type="SMART" id="SM00093">
    <property type="entry name" value="SERPIN"/>
    <property type="match status" value="1"/>
</dbReference>
<dbReference type="GO" id="GO:0005615">
    <property type="term" value="C:extracellular space"/>
    <property type="evidence" value="ECO:0007669"/>
    <property type="project" value="InterPro"/>
</dbReference>
<dbReference type="InterPro" id="IPR036186">
    <property type="entry name" value="Serpin_sf"/>
</dbReference>
<sequence>MKLHLTTILISALTFTGCTKSTDGGAKPDADSQAKPIEIKQEVANATSSFAFDFFKTVQTEYVADDNIFLSPLSLHMALGMVVNGAGNDTKSEILKALHAENINIKDLNVAYSKLLQELPAADPKVKMTLANAIFHKTSFPFETVYLNQMKNDFNAQVTGLPFVPSDVAIINKWANDNTNGKIPKVLQALDPHLVMILMNALYFKGDWTRKFDKKDTKDEQFTGENGARKTVKMMKQEGVFDYTENEDYQVINLPYGNQQFRATILLPKPGKSIKSIYNSLSLSGWDELQQKMRGTNTIVSLPKFKLEKDTVLNNTLKKMGMTKAFNESLADFSTMSKVKPLFIGFVKQNTFVEVNEEGTEAAAVTTTGMLSTSAPQLKTVIFNCNRPFGIIISEKTSNTILFMGRIMHP</sequence>
<dbReference type="GO" id="GO:0004867">
    <property type="term" value="F:serine-type endopeptidase inhibitor activity"/>
    <property type="evidence" value="ECO:0007669"/>
    <property type="project" value="InterPro"/>
</dbReference>
<dbReference type="Pfam" id="PF00079">
    <property type="entry name" value="Serpin"/>
    <property type="match status" value="1"/>
</dbReference>
<dbReference type="EMBL" id="JAOTPL010000002">
    <property type="protein sequence ID" value="MCU7693410.1"/>
    <property type="molecule type" value="Genomic_DNA"/>
</dbReference>
<comment type="caution">
    <text evidence="3">The sequence shown here is derived from an EMBL/GenBank/DDBJ whole genome shotgun (WGS) entry which is preliminary data.</text>
</comment>
<dbReference type="Gene3D" id="3.30.497.10">
    <property type="entry name" value="Antithrombin, subunit I, domain 2"/>
    <property type="match status" value="1"/>
</dbReference>
<dbReference type="InterPro" id="IPR000215">
    <property type="entry name" value="Serpin_fam"/>
</dbReference>
<dbReference type="RefSeq" id="WP_263036895.1">
    <property type="nucleotide sequence ID" value="NZ_JAOTPL010000002.1"/>
</dbReference>
<evidence type="ECO:0000313" key="3">
    <source>
        <dbReference type="EMBL" id="MCU7693410.1"/>
    </source>
</evidence>